<dbReference type="InterPro" id="IPR012338">
    <property type="entry name" value="Beta-lactam/transpept-like"/>
</dbReference>
<gene>
    <name evidence="4" type="primary">dacB</name>
    <name evidence="4" type="ORF">G7Y31_01940</name>
</gene>
<keyword evidence="3" id="KW-0732">Signal</keyword>
<feature type="chain" id="PRO_5038909395" evidence="3">
    <location>
        <begin position="25"/>
        <end position="429"/>
    </location>
</feature>
<reference evidence="4 5" key="1">
    <citation type="submission" date="2020-11" db="EMBL/GenBank/DDBJ databases">
        <title>Corynebacterium sp. ZJ-599.</title>
        <authorList>
            <person name="Zhou J."/>
        </authorList>
    </citation>
    <scope>NUCLEOTIDE SEQUENCE [LARGE SCALE GENOMIC DNA]</scope>
    <source>
        <strain evidence="4 5">ZJ-599</strain>
    </source>
</reference>
<dbReference type="Proteomes" id="UP000594681">
    <property type="component" value="Chromosome"/>
</dbReference>
<keyword evidence="4" id="KW-0645">Protease</keyword>
<dbReference type="PRINTS" id="PR00922">
    <property type="entry name" value="DADACBPTASE3"/>
</dbReference>
<dbReference type="RefSeq" id="WP_165008734.1">
    <property type="nucleotide sequence ID" value="NZ_CP064954.1"/>
</dbReference>
<dbReference type="Gene3D" id="3.40.710.10">
    <property type="entry name" value="DD-peptidase/beta-lactamase superfamily"/>
    <property type="match status" value="2"/>
</dbReference>
<evidence type="ECO:0000313" key="4">
    <source>
        <dbReference type="EMBL" id="QPK79496.1"/>
    </source>
</evidence>
<protein>
    <submittedName>
        <fullName evidence="4">D-alanyl-D-alanine carboxypeptidase/D-alanyl-D-alanine-endopeptidase</fullName>
        <ecNumber evidence="4">3.4.16.4</ecNumber>
    </submittedName>
</protein>
<proteinExistence type="inferred from homology"/>
<dbReference type="GO" id="GO:0009002">
    <property type="term" value="F:serine-type D-Ala-D-Ala carboxypeptidase activity"/>
    <property type="evidence" value="ECO:0007669"/>
    <property type="project" value="UniProtKB-EC"/>
</dbReference>
<dbReference type="AlphaFoldDB" id="A0A7T0KFN9"/>
<dbReference type="SUPFAM" id="SSF56601">
    <property type="entry name" value="beta-lactamase/transpeptidase-like"/>
    <property type="match status" value="1"/>
</dbReference>
<dbReference type="PANTHER" id="PTHR30023:SF0">
    <property type="entry name" value="PENICILLIN-SENSITIVE CARBOXYPEPTIDASE A"/>
    <property type="match status" value="1"/>
</dbReference>
<comment type="similarity">
    <text evidence="1">Belongs to the peptidase S13 family.</text>
</comment>
<keyword evidence="5" id="KW-1185">Reference proteome</keyword>
<evidence type="ECO:0000313" key="5">
    <source>
        <dbReference type="Proteomes" id="UP000594681"/>
    </source>
</evidence>
<sequence length="429" mass="43813">MNNKRVWWATALLLSGAVAATATAGVVSQRDVSRAPAFEVPTPPPLLAPAEPADTALADAPLDSAFQPDKLGTFGGLVINTHTGQVVWERDGGRPLVPASATKVLTLAAATWELAQDAVIRTPIFIGDDGVVVVRAAGDVWMTPEALDRAAAQLAATGKTMTAVHVDTSAWSGPAQARGWDPDNVDEGFVAPLEPAMIHGGRLGESTGDVPRSHTPAADVARELAARLGVAEAAASAGEQAGAGDGAPAPDATIVSPPLWQRAQEAMKHSDNVMAEAIGRELATARGAEASFAGSAAETLAVLNSHGIDTAGVHLEDNSGLSPDNRIPPAVLARVIAAAVADPAARPVLGYLPVAGGEGTLYSRYGQLPGRGWVRAKTGTLTDTSALVGTAVGESGTVYAFAFLSNDSDILLARAALDRLASALVTDRP</sequence>
<dbReference type="KEGG" id="cliz:G7Y31_01940"/>
<dbReference type="PANTHER" id="PTHR30023">
    <property type="entry name" value="D-ALANYL-D-ALANINE CARBOXYPEPTIDASE"/>
    <property type="match status" value="1"/>
</dbReference>
<dbReference type="EC" id="3.4.16.4" evidence="4"/>
<name>A0A7T0KFN9_9CORY</name>
<keyword evidence="2 4" id="KW-0378">Hydrolase</keyword>
<evidence type="ECO:0000256" key="2">
    <source>
        <dbReference type="ARBA" id="ARBA00022801"/>
    </source>
</evidence>
<keyword evidence="4" id="KW-0121">Carboxypeptidase</keyword>
<dbReference type="GO" id="GO:0006508">
    <property type="term" value="P:proteolysis"/>
    <property type="evidence" value="ECO:0007669"/>
    <property type="project" value="InterPro"/>
</dbReference>
<dbReference type="GO" id="GO:0000270">
    <property type="term" value="P:peptidoglycan metabolic process"/>
    <property type="evidence" value="ECO:0007669"/>
    <property type="project" value="TreeGrafter"/>
</dbReference>
<evidence type="ECO:0000256" key="3">
    <source>
        <dbReference type="SAM" id="SignalP"/>
    </source>
</evidence>
<dbReference type="InterPro" id="IPR000667">
    <property type="entry name" value="Peptidase_S13"/>
</dbReference>
<evidence type="ECO:0000256" key="1">
    <source>
        <dbReference type="ARBA" id="ARBA00006096"/>
    </source>
</evidence>
<dbReference type="EMBL" id="CP064954">
    <property type="protein sequence ID" value="QPK79496.1"/>
    <property type="molecule type" value="Genomic_DNA"/>
</dbReference>
<dbReference type="Pfam" id="PF02113">
    <property type="entry name" value="Peptidase_S13"/>
    <property type="match status" value="2"/>
</dbReference>
<feature type="signal peptide" evidence="3">
    <location>
        <begin position="1"/>
        <end position="24"/>
    </location>
</feature>
<organism evidence="4 5">
    <name type="scientific">Corynebacterium lizhenjunii</name>
    <dbReference type="NCBI Taxonomy" id="2709394"/>
    <lineage>
        <taxon>Bacteria</taxon>
        <taxon>Bacillati</taxon>
        <taxon>Actinomycetota</taxon>
        <taxon>Actinomycetes</taxon>
        <taxon>Mycobacteriales</taxon>
        <taxon>Corynebacteriaceae</taxon>
        <taxon>Corynebacterium</taxon>
    </lineage>
</organism>
<accession>A0A7T0KFN9</accession>
<dbReference type="NCBIfam" id="TIGR00666">
    <property type="entry name" value="PBP4"/>
    <property type="match status" value="1"/>
</dbReference>